<dbReference type="RefSeq" id="XP_020896541.1">
    <property type="nucleotide sequence ID" value="XM_021040882.2"/>
</dbReference>
<dbReference type="KEGG" id="epa:110235420"/>
<protein>
    <submittedName>
        <fullName evidence="3">Uncharacterized protein</fullName>
    </submittedName>
</protein>
<evidence type="ECO:0000313" key="4">
    <source>
        <dbReference type="Proteomes" id="UP000887567"/>
    </source>
</evidence>
<sequence length="233" mass="26264">MDCKTLTRVLVFCVFSTTAFHLSNCMPYKDVLSSSNHAKELGFLSGVVEDYRQVDFNKWRDTGLSSENTLSDYEDQDTSYIDDWTKKGFRNIEKSTSIKRKGNQAARMFMTSSKECLIINSKGTVTASNKESTCNTYGKFCHKVRGSSLQLLNIKTGKYLAINKQGSIYSTDDGTSKDTIMTDEIANHNTYSIYIYKVINNKKCYLDVNSNSVQQSCSLNPIQLKPELKGNCT</sequence>
<dbReference type="EnsemblMetazoa" id="XM_021040882.2">
    <property type="protein sequence ID" value="XP_020896541.1"/>
    <property type="gene ID" value="LOC110235420"/>
</dbReference>
<dbReference type="InterPro" id="IPR002209">
    <property type="entry name" value="Fibroblast_GF_fam"/>
</dbReference>
<dbReference type="OrthoDB" id="10308743at2759"/>
<evidence type="ECO:0000256" key="1">
    <source>
        <dbReference type="ARBA" id="ARBA00007936"/>
    </source>
</evidence>
<keyword evidence="4" id="KW-1185">Reference proteome</keyword>
<feature type="chain" id="PRO_5037103287" evidence="2">
    <location>
        <begin position="26"/>
        <end position="233"/>
    </location>
</feature>
<dbReference type="GeneID" id="110235420"/>
<evidence type="ECO:0000256" key="2">
    <source>
        <dbReference type="SAM" id="SignalP"/>
    </source>
</evidence>
<name>A0A913WZK8_EXADI</name>
<evidence type="ECO:0000313" key="3">
    <source>
        <dbReference type="EnsemblMetazoa" id="XP_020896541.1"/>
    </source>
</evidence>
<proteinExistence type="inferred from homology"/>
<dbReference type="Pfam" id="PF00167">
    <property type="entry name" value="FGF"/>
    <property type="match status" value="1"/>
</dbReference>
<reference evidence="3" key="1">
    <citation type="submission" date="2022-11" db="UniProtKB">
        <authorList>
            <consortium name="EnsemblMetazoa"/>
        </authorList>
    </citation>
    <scope>IDENTIFICATION</scope>
</reference>
<dbReference type="InterPro" id="IPR008996">
    <property type="entry name" value="IL1/FGF"/>
</dbReference>
<dbReference type="SUPFAM" id="SSF50353">
    <property type="entry name" value="Cytokine"/>
    <property type="match status" value="1"/>
</dbReference>
<dbReference type="Gene3D" id="2.80.10.50">
    <property type="match status" value="1"/>
</dbReference>
<dbReference type="Proteomes" id="UP000887567">
    <property type="component" value="Unplaced"/>
</dbReference>
<comment type="similarity">
    <text evidence="1">Belongs to the heparin-binding growth factors family.</text>
</comment>
<feature type="signal peptide" evidence="2">
    <location>
        <begin position="1"/>
        <end position="25"/>
    </location>
</feature>
<dbReference type="GO" id="GO:0008083">
    <property type="term" value="F:growth factor activity"/>
    <property type="evidence" value="ECO:0007669"/>
    <property type="project" value="InterPro"/>
</dbReference>
<keyword evidence="2" id="KW-0732">Signal</keyword>
<organism evidence="3 4">
    <name type="scientific">Exaiptasia diaphana</name>
    <name type="common">Tropical sea anemone</name>
    <name type="synonym">Aiptasia pulchella</name>
    <dbReference type="NCBI Taxonomy" id="2652724"/>
    <lineage>
        <taxon>Eukaryota</taxon>
        <taxon>Metazoa</taxon>
        <taxon>Cnidaria</taxon>
        <taxon>Anthozoa</taxon>
        <taxon>Hexacorallia</taxon>
        <taxon>Actiniaria</taxon>
        <taxon>Aiptasiidae</taxon>
        <taxon>Exaiptasia</taxon>
    </lineage>
</organism>
<dbReference type="AlphaFoldDB" id="A0A913WZK8"/>
<accession>A0A913WZK8</accession>